<evidence type="ECO:0000256" key="1">
    <source>
        <dbReference type="ARBA" id="ARBA00022574"/>
    </source>
</evidence>
<dbReference type="Proteomes" id="UP000886523">
    <property type="component" value="Unassembled WGS sequence"/>
</dbReference>
<sequence length="397" mass="44433">MPPLGRDLPGLYYDPERGRYFPLSSRPGGPPKQPPDTLSARAEHQRKRARYPSSLHASLRDIKSCSSKPWDRRNIFRAQTATQYARTSFSTTETISGANITSYSVSSLDDTQQIAGDAAGFIWSLSERLESSGLDGPLRRGLQWQAQYGLMSRISSTAIVGDRFFAASFGPLPTILYGTLPLNSDDDTIPEAKLNIITPRHQWDTWSGLFDSSSFVLGLTRHIWFVPDLENLRSSRMFHQEADILSLARLPMVLTNGVVSGARNGCVRLYDRRVVHASPRTETASIGQEILQARSSVTNIQAIREWEFLVSAVNGDIDIYDIRSLRTTRTTSRRNPPKGEWTPNESRGRIPILSLEGHRSTFSINLPLALDPRRTSFLPQEKIRKYGLGTLVMESPS</sequence>
<accession>A0A9P6AS62</accession>
<dbReference type="SUPFAM" id="SSF50978">
    <property type="entry name" value="WD40 repeat-like"/>
    <property type="match status" value="1"/>
</dbReference>
<evidence type="ECO:0000256" key="3">
    <source>
        <dbReference type="SAM" id="MobiDB-lite"/>
    </source>
</evidence>
<dbReference type="PANTHER" id="PTHR44472">
    <property type="entry name" value="DDB1- AND CUL4-ASSOCIATED FACTOR 4-RELATED"/>
    <property type="match status" value="1"/>
</dbReference>
<dbReference type="OrthoDB" id="128867at2759"/>
<evidence type="ECO:0000313" key="4">
    <source>
        <dbReference type="EMBL" id="KAF9510948.1"/>
    </source>
</evidence>
<keyword evidence="1" id="KW-0853">WD repeat</keyword>
<protein>
    <submittedName>
        <fullName evidence="4">Uncharacterized protein</fullName>
    </submittedName>
</protein>
<gene>
    <name evidence="4" type="ORF">BS47DRAFT_1487145</name>
</gene>
<proteinExistence type="predicted"/>
<evidence type="ECO:0000313" key="5">
    <source>
        <dbReference type="Proteomes" id="UP000886523"/>
    </source>
</evidence>
<dbReference type="InterPro" id="IPR036322">
    <property type="entry name" value="WD40_repeat_dom_sf"/>
</dbReference>
<name>A0A9P6AS62_9AGAM</name>
<dbReference type="PANTHER" id="PTHR44472:SF1">
    <property type="entry name" value="DDB1 AND CUL4 ASSOCIATED FACTOR 4"/>
    <property type="match status" value="1"/>
</dbReference>
<dbReference type="AlphaFoldDB" id="A0A9P6AS62"/>
<keyword evidence="5" id="KW-1185">Reference proteome</keyword>
<evidence type="ECO:0000256" key="2">
    <source>
        <dbReference type="ARBA" id="ARBA00022737"/>
    </source>
</evidence>
<reference evidence="4" key="1">
    <citation type="journal article" date="2020" name="Nat. Commun.">
        <title>Large-scale genome sequencing of mycorrhizal fungi provides insights into the early evolution of symbiotic traits.</title>
        <authorList>
            <person name="Miyauchi S."/>
            <person name="Kiss E."/>
            <person name="Kuo A."/>
            <person name="Drula E."/>
            <person name="Kohler A."/>
            <person name="Sanchez-Garcia M."/>
            <person name="Morin E."/>
            <person name="Andreopoulos B."/>
            <person name="Barry K.W."/>
            <person name="Bonito G."/>
            <person name="Buee M."/>
            <person name="Carver A."/>
            <person name="Chen C."/>
            <person name="Cichocki N."/>
            <person name="Clum A."/>
            <person name="Culley D."/>
            <person name="Crous P.W."/>
            <person name="Fauchery L."/>
            <person name="Girlanda M."/>
            <person name="Hayes R.D."/>
            <person name="Keri Z."/>
            <person name="LaButti K."/>
            <person name="Lipzen A."/>
            <person name="Lombard V."/>
            <person name="Magnuson J."/>
            <person name="Maillard F."/>
            <person name="Murat C."/>
            <person name="Nolan M."/>
            <person name="Ohm R.A."/>
            <person name="Pangilinan J."/>
            <person name="Pereira M.F."/>
            <person name="Perotto S."/>
            <person name="Peter M."/>
            <person name="Pfister S."/>
            <person name="Riley R."/>
            <person name="Sitrit Y."/>
            <person name="Stielow J.B."/>
            <person name="Szollosi G."/>
            <person name="Zifcakova L."/>
            <person name="Stursova M."/>
            <person name="Spatafora J.W."/>
            <person name="Tedersoo L."/>
            <person name="Vaario L.M."/>
            <person name="Yamada A."/>
            <person name="Yan M."/>
            <person name="Wang P."/>
            <person name="Xu J."/>
            <person name="Bruns T."/>
            <person name="Baldrian P."/>
            <person name="Vilgalys R."/>
            <person name="Dunand C."/>
            <person name="Henrissat B."/>
            <person name="Grigoriev I.V."/>
            <person name="Hibbett D."/>
            <person name="Nagy L.G."/>
            <person name="Martin F.M."/>
        </authorList>
    </citation>
    <scope>NUCLEOTIDE SEQUENCE</scope>
    <source>
        <strain evidence="4">UP504</strain>
    </source>
</reference>
<dbReference type="GO" id="GO:0080008">
    <property type="term" value="C:Cul4-RING E3 ubiquitin ligase complex"/>
    <property type="evidence" value="ECO:0007669"/>
    <property type="project" value="TreeGrafter"/>
</dbReference>
<dbReference type="EMBL" id="MU129007">
    <property type="protein sequence ID" value="KAF9510948.1"/>
    <property type="molecule type" value="Genomic_DNA"/>
</dbReference>
<dbReference type="InterPro" id="IPR052254">
    <property type="entry name" value="CUL4-DDB1_E3_ligase_receptor"/>
</dbReference>
<comment type="caution">
    <text evidence="4">The sequence shown here is derived from an EMBL/GenBank/DDBJ whole genome shotgun (WGS) entry which is preliminary data.</text>
</comment>
<feature type="region of interest" description="Disordered" evidence="3">
    <location>
        <begin position="1"/>
        <end position="53"/>
    </location>
</feature>
<keyword evidence="2" id="KW-0677">Repeat</keyword>
<organism evidence="4 5">
    <name type="scientific">Hydnum rufescens UP504</name>
    <dbReference type="NCBI Taxonomy" id="1448309"/>
    <lineage>
        <taxon>Eukaryota</taxon>
        <taxon>Fungi</taxon>
        <taxon>Dikarya</taxon>
        <taxon>Basidiomycota</taxon>
        <taxon>Agaricomycotina</taxon>
        <taxon>Agaricomycetes</taxon>
        <taxon>Cantharellales</taxon>
        <taxon>Hydnaceae</taxon>
        <taxon>Hydnum</taxon>
    </lineage>
</organism>